<dbReference type="AlphaFoldDB" id="A0A1R2B5S8"/>
<feature type="region of interest" description="Disordered" evidence="1">
    <location>
        <begin position="322"/>
        <end position="364"/>
    </location>
</feature>
<dbReference type="OrthoDB" id="8186615at2759"/>
<name>A0A1R2B5S8_9CILI</name>
<evidence type="ECO:0000313" key="2">
    <source>
        <dbReference type="EMBL" id="OMJ72122.1"/>
    </source>
</evidence>
<feature type="compositionally biased region" description="Polar residues" evidence="1">
    <location>
        <begin position="349"/>
        <end position="360"/>
    </location>
</feature>
<dbReference type="EMBL" id="MPUH01000928">
    <property type="protein sequence ID" value="OMJ72122.1"/>
    <property type="molecule type" value="Genomic_DNA"/>
</dbReference>
<organism evidence="2 3">
    <name type="scientific">Stentor coeruleus</name>
    <dbReference type="NCBI Taxonomy" id="5963"/>
    <lineage>
        <taxon>Eukaryota</taxon>
        <taxon>Sar</taxon>
        <taxon>Alveolata</taxon>
        <taxon>Ciliophora</taxon>
        <taxon>Postciliodesmatophora</taxon>
        <taxon>Heterotrichea</taxon>
        <taxon>Heterotrichida</taxon>
        <taxon>Stentoridae</taxon>
        <taxon>Stentor</taxon>
    </lineage>
</organism>
<keyword evidence="3" id="KW-1185">Reference proteome</keyword>
<reference evidence="2 3" key="1">
    <citation type="submission" date="2016-11" db="EMBL/GenBank/DDBJ databases">
        <title>The macronuclear genome of Stentor coeruleus: a giant cell with tiny introns.</title>
        <authorList>
            <person name="Slabodnick M."/>
            <person name="Ruby J.G."/>
            <person name="Reiff S.B."/>
            <person name="Swart E.C."/>
            <person name="Gosai S."/>
            <person name="Prabakaran S."/>
            <person name="Witkowska E."/>
            <person name="Larue G.E."/>
            <person name="Fisher S."/>
            <person name="Freeman R.M."/>
            <person name="Gunawardena J."/>
            <person name="Chu W."/>
            <person name="Stover N.A."/>
            <person name="Gregory B.D."/>
            <person name="Nowacki M."/>
            <person name="Derisi J."/>
            <person name="Roy S.W."/>
            <person name="Marshall W.F."/>
            <person name="Sood P."/>
        </authorList>
    </citation>
    <scope>NUCLEOTIDE SEQUENCE [LARGE SCALE GENOMIC DNA]</scope>
    <source>
        <strain evidence="2">WM001</strain>
    </source>
</reference>
<dbReference type="Proteomes" id="UP000187209">
    <property type="component" value="Unassembled WGS sequence"/>
</dbReference>
<sequence length="746" mass="85009">MNIFGNKISLNHYFELTAFIALQHSFEEFYNNIQKNPYNKSDIPADSISTYFQKIVFKNSSSTCEIAFPMIDLQTALRIYQELFNANYMNLNVIEIDDYIIKSIFTTNDLKKMLKGTSNWPEIICFTISSSFELNFLNIFGPVLEQSNDNRWVLKSIIAVRGSIYLSIVRKGDFWSIDFPTNLKANKIGLSEAISKVFEAGFMPVGFFYFYHNKEVPKLEFITKDVNKYIKYKQKTEQPIITKSVCLNQKILEKKILKEMNNGIENDIRKLKNAICPKTYDLMNAVLGNQEKLVMKIGNYEIVGQKNIPGNSKFRHVSSSKEYPIQTSNSKMPQPMRLVGKSESRTTDNTKNTYQKNSPVSKPPLLALKINPSSPQNLKLKKFQEFHNNPSMPPEFNVMKTDENFFYQATQHAYQNPPDNENYFKPLSNLKDTSLNMGVTNFTTPPQITPGVQPKSLEIEAGLEFKGDFENLPQFGRLNNTPYFKDSNQELPAFSMTNQRLSPTFRIPDKKLPPDIQIFNLDMPPAFPGSNQNITPPNQNIPPAFAGSNQNIPPAFPGPNQNITPTFLTPNQNIPPAFLTPSQKTSPTILTPNQNIPPAFPAPNQNIPPSFPTPNQSIPPPLLAPNQSIPPAFPSSNQNIPPLFPISSPSEIRSDHNILYNENPGPNIYENYPPQHNNPELNQEYSGYQNPLGNNPTSINPQEYNYNNQYYNAEGLNSQVYYDDNGNPYYYNYSDENRIVNENYRQ</sequence>
<evidence type="ECO:0000313" key="3">
    <source>
        <dbReference type="Proteomes" id="UP000187209"/>
    </source>
</evidence>
<evidence type="ECO:0000256" key="1">
    <source>
        <dbReference type="SAM" id="MobiDB-lite"/>
    </source>
</evidence>
<comment type="caution">
    <text evidence="2">The sequence shown here is derived from an EMBL/GenBank/DDBJ whole genome shotgun (WGS) entry which is preliminary data.</text>
</comment>
<accession>A0A1R2B5S8</accession>
<protein>
    <submittedName>
        <fullName evidence="2">Uncharacterized protein</fullName>
    </submittedName>
</protein>
<proteinExistence type="predicted"/>
<gene>
    <name evidence="2" type="ORF">SteCoe_29505</name>
</gene>